<keyword evidence="2" id="KW-0808">Transferase</keyword>
<evidence type="ECO:0000313" key="3">
    <source>
        <dbReference type="Proteomes" id="UP000004123"/>
    </source>
</evidence>
<dbReference type="Proteomes" id="UP000004123">
    <property type="component" value="Unassembled WGS sequence"/>
</dbReference>
<protein>
    <submittedName>
        <fullName evidence="2">4-amino-4-deoxy-L-arabinose transferase</fullName>
    </submittedName>
</protein>
<name>F9DJ23_9BACT</name>
<dbReference type="EMBL" id="AFPY01000090">
    <property type="protein sequence ID" value="EGQ16480.1"/>
    <property type="molecule type" value="Genomic_DNA"/>
</dbReference>
<sequence>MYSDENYETFYSAMFQFTCYYKHLTTNVLFLICLYLCELYNNSILLFYCSIIDSKSGCFALQNNRFCKTRE</sequence>
<dbReference type="AlphaFoldDB" id="F9DJ23"/>
<keyword evidence="1" id="KW-1133">Transmembrane helix</keyword>
<organism evidence="2 3">
    <name type="scientific">Prevotella pallens ATCC 700821</name>
    <dbReference type="NCBI Taxonomy" id="997353"/>
    <lineage>
        <taxon>Bacteria</taxon>
        <taxon>Pseudomonadati</taxon>
        <taxon>Bacteroidota</taxon>
        <taxon>Bacteroidia</taxon>
        <taxon>Bacteroidales</taxon>
        <taxon>Prevotellaceae</taxon>
        <taxon>Prevotella</taxon>
    </lineage>
</organism>
<comment type="caution">
    <text evidence="2">The sequence shown here is derived from an EMBL/GenBank/DDBJ whole genome shotgun (WGS) entry which is preliminary data.</text>
</comment>
<gene>
    <name evidence="2" type="ORF">HMPREF9144_1663</name>
</gene>
<dbReference type="HOGENOM" id="CLU_2736710_0_0_10"/>
<keyword evidence="1" id="KW-0472">Membrane</keyword>
<proteinExistence type="predicted"/>
<evidence type="ECO:0000256" key="1">
    <source>
        <dbReference type="SAM" id="Phobius"/>
    </source>
</evidence>
<evidence type="ECO:0000313" key="2">
    <source>
        <dbReference type="EMBL" id="EGQ16480.1"/>
    </source>
</evidence>
<feature type="transmembrane region" description="Helical" evidence="1">
    <location>
        <begin position="20"/>
        <end position="37"/>
    </location>
</feature>
<keyword evidence="1" id="KW-0812">Transmembrane</keyword>
<reference evidence="2 3" key="1">
    <citation type="submission" date="2011-04" db="EMBL/GenBank/DDBJ databases">
        <authorList>
            <person name="Muzny D."/>
            <person name="Qin X."/>
            <person name="Deng J."/>
            <person name="Jiang H."/>
            <person name="Liu Y."/>
            <person name="Qu J."/>
            <person name="Song X.-Z."/>
            <person name="Zhang L."/>
            <person name="Thornton R."/>
            <person name="Coyle M."/>
            <person name="Francisco L."/>
            <person name="Jackson L."/>
            <person name="Javaid M."/>
            <person name="Korchina V."/>
            <person name="Kovar C."/>
            <person name="Mata R."/>
            <person name="Mathew T."/>
            <person name="Ngo R."/>
            <person name="Nguyen L."/>
            <person name="Nguyen N."/>
            <person name="Okwuonu G."/>
            <person name="Ongeri F."/>
            <person name="Pham C."/>
            <person name="Simmons D."/>
            <person name="Wilczek-Boney K."/>
            <person name="Hale W."/>
            <person name="Jakkamsetti A."/>
            <person name="Pham P."/>
            <person name="Ruth R."/>
            <person name="San Lucas F."/>
            <person name="Warren J."/>
            <person name="Zhang J."/>
            <person name="Zhao Z."/>
            <person name="Zhou C."/>
            <person name="Zhu D."/>
            <person name="Lee S."/>
            <person name="Bess C."/>
            <person name="Blankenburg K."/>
            <person name="Forbes L."/>
            <person name="Fu Q."/>
            <person name="Gubbala S."/>
            <person name="Hirani K."/>
            <person name="Jayaseelan J.C."/>
            <person name="Lara F."/>
            <person name="Munidasa M."/>
            <person name="Palculict T."/>
            <person name="Patil S."/>
            <person name="Pu L.-L."/>
            <person name="Saada N."/>
            <person name="Tang L."/>
            <person name="Weissenberger G."/>
            <person name="Zhu Y."/>
            <person name="Hemphill L."/>
            <person name="Shang Y."/>
            <person name="Youmans B."/>
            <person name="Ayvaz T."/>
            <person name="Ross M."/>
            <person name="Santibanez J."/>
            <person name="Aqrawi P."/>
            <person name="Gross S."/>
            <person name="Joshi V."/>
            <person name="Fowler G."/>
            <person name="Nazareth L."/>
            <person name="Reid J."/>
            <person name="Worley K."/>
            <person name="Petrosino J."/>
            <person name="Highlander S."/>
            <person name="Gibbs R."/>
        </authorList>
    </citation>
    <scope>NUCLEOTIDE SEQUENCE [LARGE SCALE GENOMIC DNA]</scope>
    <source>
        <strain evidence="2 3">ATCC 700821</strain>
    </source>
</reference>
<accession>F9DJ23</accession>
<dbReference type="GO" id="GO:0016740">
    <property type="term" value="F:transferase activity"/>
    <property type="evidence" value="ECO:0007669"/>
    <property type="project" value="UniProtKB-KW"/>
</dbReference>